<keyword evidence="3" id="KW-1003">Cell membrane</keyword>
<dbReference type="KEGG" id="samy:DB32_001125"/>
<dbReference type="AlphaFoldDB" id="A0A0F6YFQ5"/>
<evidence type="ECO:0000256" key="3">
    <source>
        <dbReference type="ARBA" id="ARBA00022475"/>
    </source>
</evidence>
<feature type="transmembrane region" description="Helical" evidence="8">
    <location>
        <begin position="22"/>
        <end position="42"/>
    </location>
</feature>
<reference evidence="9 10" key="1">
    <citation type="submission" date="2015-03" db="EMBL/GenBank/DDBJ databases">
        <title>Genome assembly of Sandaracinus amylolyticus DSM 53668.</title>
        <authorList>
            <person name="Sharma G."/>
            <person name="Subramanian S."/>
        </authorList>
    </citation>
    <scope>NUCLEOTIDE SEQUENCE [LARGE SCALE GENOMIC DNA]</scope>
    <source>
        <strain evidence="9 10">DSM 53668</strain>
    </source>
</reference>
<dbReference type="STRING" id="927083.DB32_001125"/>
<sequence>MASISTGSSHGGKRALDHDVPLVPFIDLLLCCVMFLLVTAVWNRLAAMQASTLTPSDEAETIAPPDTPALTVLLRADRYVVASAAGDRVELPFASGGSDPDALRAHLALRRASSGDDVVVSADDGIAYATVIETMDAIASAGFDGVAISDVRF</sequence>
<keyword evidence="4 7" id="KW-0812">Transmembrane</keyword>
<comment type="subcellular location">
    <subcellularLocation>
        <location evidence="1">Cell membrane</location>
        <topology evidence="1">Single-pass membrane protein</topology>
    </subcellularLocation>
    <subcellularLocation>
        <location evidence="7">Cell membrane</location>
        <topology evidence="7">Single-pass type II membrane protein</topology>
    </subcellularLocation>
</comment>
<evidence type="ECO:0000313" key="10">
    <source>
        <dbReference type="Proteomes" id="UP000034883"/>
    </source>
</evidence>
<evidence type="ECO:0000256" key="1">
    <source>
        <dbReference type="ARBA" id="ARBA00004162"/>
    </source>
</evidence>
<gene>
    <name evidence="9" type="ORF">DB32_001125</name>
</gene>
<dbReference type="Pfam" id="PF02472">
    <property type="entry name" value="ExbD"/>
    <property type="match status" value="1"/>
</dbReference>
<evidence type="ECO:0000256" key="6">
    <source>
        <dbReference type="ARBA" id="ARBA00023136"/>
    </source>
</evidence>
<dbReference type="GO" id="GO:0015031">
    <property type="term" value="P:protein transport"/>
    <property type="evidence" value="ECO:0007669"/>
    <property type="project" value="UniProtKB-KW"/>
</dbReference>
<evidence type="ECO:0000256" key="8">
    <source>
        <dbReference type="SAM" id="Phobius"/>
    </source>
</evidence>
<keyword evidence="6 8" id="KW-0472">Membrane</keyword>
<dbReference type="GO" id="GO:0022857">
    <property type="term" value="F:transmembrane transporter activity"/>
    <property type="evidence" value="ECO:0007669"/>
    <property type="project" value="InterPro"/>
</dbReference>
<dbReference type="GO" id="GO:0005886">
    <property type="term" value="C:plasma membrane"/>
    <property type="evidence" value="ECO:0007669"/>
    <property type="project" value="UniProtKB-SubCell"/>
</dbReference>
<dbReference type="InterPro" id="IPR003400">
    <property type="entry name" value="ExbD"/>
</dbReference>
<dbReference type="Gene3D" id="3.30.420.270">
    <property type="match status" value="1"/>
</dbReference>
<name>A0A0F6YFQ5_9BACT</name>
<dbReference type="RefSeq" id="WP_053231380.1">
    <property type="nucleotide sequence ID" value="NZ_CP011125.1"/>
</dbReference>
<accession>A0A0F6YFQ5</accession>
<evidence type="ECO:0000256" key="4">
    <source>
        <dbReference type="ARBA" id="ARBA00022692"/>
    </source>
</evidence>
<keyword evidence="7" id="KW-0653">Protein transport</keyword>
<organism evidence="9 10">
    <name type="scientific">Sandaracinus amylolyticus</name>
    <dbReference type="NCBI Taxonomy" id="927083"/>
    <lineage>
        <taxon>Bacteria</taxon>
        <taxon>Pseudomonadati</taxon>
        <taxon>Myxococcota</taxon>
        <taxon>Polyangia</taxon>
        <taxon>Polyangiales</taxon>
        <taxon>Sandaracinaceae</taxon>
        <taxon>Sandaracinus</taxon>
    </lineage>
</organism>
<keyword evidence="10" id="KW-1185">Reference proteome</keyword>
<comment type="similarity">
    <text evidence="2 7">Belongs to the ExbD/TolR family.</text>
</comment>
<keyword evidence="7" id="KW-0813">Transport</keyword>
<evidence type="ECO:0000256" key="2">
    <source>
        <dbReference type="ARBA" id="ARBA00005811"/>
    </source>
</evidence>
<evidence type="ECO:0000313" key="9">
    <source>
        <dbReference type="EMBL" id="AKF03976.1"/>
    </source>
</evidence>
<keyword evidence="5 8" id="KW-1133">Transmembrane helix</keyword>
<evidence type="ECO:0000256" key="5">
    <source>
        <dbReference type="ARBA" id="ARBA00022989"/>
    </source>
</evidence>
<proteinExistence type="inferred from homology"/>
<evidence type="ECO:0000256" key="7">
    <source>
        <dbReference type="RuleBase" id="RU003879"/>
    </source>
</evidence>
<dbReference type="EMBL" id="CP011125">
    <property type="protein sequence ID" value="AKF03976.1"/>
    <property type="molecule type" value="Genomic_DNA"/>
</dbReference>
<dbReference type="OrthoDB" id="5382236at2"/>
<dbReference type="Proteomes" id="UP000034883">
    <property type="component" value="Chromosome"/>
</dbReference>
<protein>
    <submittedName>
        <fullName evidence="9">Biopolymer transport protein</fullName>
    </submittedName>
</protein>